<dbReference type="KEGG" id="apuu:APUU_61117A"/>
<dbReference type="GeneID" id="64978066"/>
<name>A0A7R7XV63_9EURO</name>
<organism evidence="1 2">
    <name type="scientific">Aspergillus puulaauensis</name>
    <dbReference type="NCBI Taxonomy" id="1220207"/>
    <lineage>
        <taxon>Eukaryota</taxon>
        <taxon>Fungi</taxon>
        <taxon>Dikarya</taxon>
        <taxon>Ascomycota</taxon>
        <taxon>Pezizomycotina</taxon>
        <taxon>Eurotiomycetes</taxon>
        <taxon>Eurotiomycetidae</taxon>
        <taxon>Eurotiales</taxon>
        <taxon>Aspergillaceae</taxon>
        <taxon>Aspergillus</taxon>
    </lineage>
</organism>
<dbReference type="AlphaFoldDB" id="A0A7R7XV63"/>
<gene>
    <name evidence="1" type="ORF">APUU_61117A</name>
</gene>
<evidence type="ECO:0008006" key="3">
    <source>
        <dbReference type="Google" id="ProtNLM"/>
    </source>
</evidence>
<reference evidence="1" key="2">
    <citation type="submission" date="2021-02" db="EMBL/GenBank/DDBJ databases">
        <title>Aspergillus puulaauensis MK2 genome sequence.</title>
        <authorList>
            <person name="Futagami T."/>
            <person name="Mori K."/>
            <person name="Kadooka C."/>
            <person name="Tanaka T."/>
        </authorList>
    </citation>
    <scope>NUCLEOTIDE SEQUENCE</scope>
    <source>
        <strain evidence="1">MK2</strain>
    </source>
</reference>
<reference evidence="1" key="1">
    <citation type="submission" date="2021-01" db="EMBL/GenBank/DDBJ databases">
        <authorList>
            <consortium name="Aspergillus puulaauensis MK2 genome sequencing consortium"/>
            <person name="Kazuki M."/>
            <person name="Futagami T."/>
        </authorList>
    </citation>
    <scope>NUCLEOTIDE SEQUENCE</scope>
    <source>
        <strain evidence="1">MK2</strain>
    </source>
</reference>
<keyword evidence="2" id="KW-1185">Reference proteome</keyword>
<evidence type="ECO:0000313" key="1">
    <source>
        <dbReference type="EMBL" id="BCS28069.1"/>
    </source>
</evidence>
<accession>A0A7R7XV63</accession>
<sequence>MNAISDYEERRRIQNLVAQRKWRQKLRARQRSVSQSIQIHHKPDEGFKDHHMWQPSSAHTAQAIHGPGNDSQGIISLENPLSTDGLGAQDPIASSAGQTIGSTLVKSYPPEVDMSRSPFRSDDYAGIMVDARDTLSKGHIDNGLLSGLNPNMGHDYSWQFPDCEAGQTAPFDRGAAQNCIETHIDGTDLQTTADIVRNQIIRSIERAEILYEYGAVMQLFPPNKSFQKHLADAKTGVVLAPTGYQTHF</sequence>
<protein>
    <recommendedName>
        <fullName evidence="3">BZIP domain-containing protein</fullName>
    </recommendedName>
</protein>
<evidence type="ECO:0000313" key="2">
    <source>
        <dbReference type="Proteomes" id="UP000654913"/>
    </source>
</evidence>
<dbReference type="EMBL" id="AP024448">
    <property type="protein sequence ID" value="BCS28069.1"/>
    <property type="molecule type" value="Genomic_DNA"/>
</dbReference>
<dbReference type="Proteomes" id="UP000654913">
    <property type="component" value="Chromosome 6"/>
</dbReference>
<dbReference type="OrthoDB" id="10322548at2759"/>
<dbReference type="RefSeq" id="XP_041560255.1">
    <property type="nucleotide sequence ID" value="XM_041694422.1"/>
</dbReference>
<proteinExistence type="predicted"/>